<dbReference type="EMBL" id="BMXG01000003">
    <property type="protein sequence ID" value="GHB93403.1"/>
    <property type="molecule type" value="Genomic_DNA"/>
</dbReference>
<name>A0A8J3D9G3_9BACT</name>
<comment type="caution">
    <text evidence="2">The sequence shown here is derived from an EMBL/GenBank/DDBJ whole genome shotgun (WGS) entry which is preliminary data.</text>
</comment>
<reference evidence="2" key="1">
    <citation type="journal article" date="2014" name="Int. J. Syst. Evol. Microbiol.">
        <title>Complete genome sequence of Corynebacterium casei LMG S-19264T (=DSM 44701T), isolated from a smear-ripened cheese.</title>
        <authorList>
            <consortium name="US DOE Joint Genome Institute (JGI-PGF)"/>
            <person name="Walter F."/>
            <person name="Albersmeier A."/>
            <person name="Kalinowski J."/>
            <person name="Ruckert C."/>
        </authorList>
    </citation>
    <scope>NUCLEOTIDE SEQUENCE</scope>
    <source>
        <strain evidence="2">KCTC 12870</strain>
    </source>
</reference>
<feature type="chain" id="PRO_5035227625" description="PEP-CTERM protein-sorting domain-containing protein" evidence="1">
    <location>
        <begin position="36"/>
        <end position="239"/>
    </location>
</feature>
<organism evidence="2 3">
    <name type="scientific">Cerasicoccus arenae</name>
    <dbReference type="NCBI Taxonomy" id="424488"/>
    <lineage>
        <taxon>Bacteria</taxon>
        <taxon>Pseudomonadati</taxon>
        <taxon>Verrucomicrobiota</taxon>
        <taxon>Opitutia</taxon>
        <taxon>Puniceicoccales</taxon>
        <taxon>Cerasicoccaceae</taxon>
        <taxon>Cerasicoccus</taxon>
    </lineage>
</organism>
<evidence type="ECO:0000256" key="1">
    <source>
        <dbReference type="SAM" id="SignalP"/>
    </source>
</evidence>
<evidence type="ECO:0000313" key="2">
    <source>
        <dbReference type="EMBL" id="GHB93403.1"/>
    </source>
</evidence>
<feature type="signal peptide" evidence="1">
    <location>
        <begin position="1"/>
        <end position="35"/>
    </location>
</feature>
<protein>
    <recommendedName>
        <fullName evidence="4">PEP-CTERM protein-sorting domain-containing protein</fullName>
    </recommendedName>
</protein>
<evidence type="ECO:0008006" key="4">
    <source>
        <dbReference type="Google" id="ProtNLM"/>
    </source>
</evidence>
<keyword evidence="1" id="KW-0732">Signal</keyword>
<reference evidence="2" key="2">
    <citation type="submission" date="2020-09" db="EMBL/GenBank/DDBJ databases">
        <authorList>
            <person name="Sun Q."/>
            <person name="Kim S."/>
        </authorList>
    </citation>
    <scope>NUCLEOTIDE SEQUENCE</scope>
    <source>
        <strain evidence="2">KCTC 12870</strain>
    </source>
</reference>
<sequence>MEPQAVDAQGNNSTPNSFNLMTVKLLILSSSLAFAASVSAQQVFTPADYGTATGGAAYNFLGAFDDQPVIGDLVAPISTVPGSELGANIDSFAGPRQAYIDFGADYSTIQIEELWTAYRFFSNISTPTPFEELWWSDTPNNLRGGVGTFTDIDSNDFNFGTTAVASTGSVSWHQDFDFSTSVTPAHRYLILTMGSNGFAAGRATELAIVTTTIPEPSIYAMALGSLALGLLCLRRKRNA</sequence>
<dbReference type="AlphaFoldDB" id="A0A8J3D9G3"/>
<proteinExistence type="predicted"/>
<gene>
    <name evidence="2" type="ORF">GCM10007047_06050</name>
</gene>
<dbReference type="Proteomes" id="UP000642829">
    <property type="component" value="Unassembled WGS sequence"/>
</dbReference>
<keyword evidence="3" id="KW-1185">Reference proteome</keyword>
<accession>A0A8J3D9G3</accession>
<evidence type="ECO:0000313" key="3">
    <source>
        <dbReference type="Proteomes" id="UP000642829"/>
    </source>
</evidence>